<reference evidence="2 3" key="1">
    <citation type="journal article" date="2018" name="Int. J. Syst. Evol. Microbiol.">
        <title>Adhaeribacter swui sp. nov., isolated from wet mud.</title>
        <authorList>
            <person name="Kim D.U."/>
            <person name="Kim K.W."/>
            <person name="Kang M.S."/>
            <person name="Kim J.Y."/>
            <person name="Jang J.H."/>
            <person name="Kim M.K."/>
        </authorList>
    </citation>
    <scope>NUCLEOTIDE SEQUENCE [LARGE SCALE GENOMIC DNA]</scope>
    <source>
        <strain evidence="2 3">KCTC 52873</strain>
    </source>
</reference>
<feature type="signal peptide" evidence="1">
    <location>
        <begin position="1"/>
        <end position="18"/>
    </location>
</feature>
<evidence type="ECO:0000313" key="3">
    <source>
        <dbReference type="Proteomes" id="UP000515237"/>
    </source>
</evidence>
<protein>
    <recommendedName>
        <fullName evidence="4">Lipoprotein</fullName>
    </recommendedName>
</protein>
<feature type="chain" id="PRO_5028978679" description="Lipoprotein" evidence="1">
    <location>
        <begin position="19"/>
        <end position="252"/>
    </location>
</feature>
<dbReference type="RefSeq" id="WP_185274149.1">
    <property type="nucleotide sequence ID" value="NZ_CP055156.1"/>
</dbReference>
<dbReference type="AlphaFoldDB" id="A0A7G7G813"/>
<evidence type="ECO:0000313" key="2">
    <source>
        <dbReference type="EMBL" id="QNF33297.1"/>
    </source>
</evidence>
<sequence>MKKILPLLLLTFIFSCSSKPDETALAEENIQVSSQTEKPTEEKEIAGVKYSIAKATKADFDRAKKASSNLLTPDTLNSRKKNGVIEVLTNGNWKPLTAFKDTLNSPESDDDEIREYKYAGQIKSINKFLVEGYFWEHYECYLVDKATGRIDTTWTKPYISPDKKLLASLSMPYGLEGPPLGIQIFKIEGNGQNLAKFIEINQQEWSPCDFYWESPSSIVIQILPVERVLEINGIPKQEDYTYIRLKIQKNFG</sequence>
<proteinExistence type="predicted"/>
<gene>
    <name evidence="2" type="ORF">HUW51_11365</name>
</gene>
<dbReference type="Proteomes" id="UP000515237">
    <property type="component" value="Chromosome"/>
</dbReference>
<dbReference type="EMBL" id="CP055156">
    <property type="protein sequence ID" value="QNF33297.1"/>
    <property type="molecule type" value="Genomic_DNA"/>
</dbReference>
<organism evidence="2 3">
    <name type="scientific">Adhaeribacter swui</name>
    <dbReference type="NCBI Taxonomy" id="2086471"/>
    <lineage>
        <taxon>Bacteria</taxon>
        <taxon>Pseudomonadati</taxon>
        <taxon>Bacteroidota</taxon>
        <taxon>Cytophagia</taxon>
        <taxon>Cytophagales</taxon>
        <taxon>Hymenobacteraceae</taxon>
        <taxon>Adhaeribacter</taxon>
    </lineage>
</organism>
<evidence type="ECO:0008006" key="4">
    <source>
        <dbReference type="Google" id="ProtNLM"/>
    </source>
</evidence>
<evidence type="ECO:0000256" key="1">
    <source>
        <dbReference type="SAM" id="SignalP"/>
    </source>
</evidence>
<name>A0A7G7G813_9BACT</name>
<accession>A0A7G7G813</accession>
<keyword evidence="3" id="KW-1185">Reference proteome</keyword>
<dbReference type="KEGG" id="aswu:HUW51_11365"/>
<keyword evidence="1" id="KW-0732">Signal</keyword>
<dbReference type="PROSITE" id="PS51257">
    <property type="entry name" value="PROKAR_LIPOPROTEIN"/>
    <property type="match status" value="1"/>
</dbReference>